<evidence type="ECO:0000313" key="4">
    <source>
        <dbReference type="Proteomes" id="UP000494245"/>
    </source>
</evidence>
<reference evidence="3 4" key="2">
    <citation type="submission" date="2020-05" db="EMBL/GenBank/DDBJ databases">
        <title>Draft genome sequence of Desulfovibrio sp. strainFSS-1.</title>
        <authorList>
            <person name="Shimoshige H."/>
            <person name="Kobayashi H."/>
            <person name="Maekawa T."/>
        </authorList>
    </citation>
    <scope>NUCLEOTIDE SEQUENCE [LARGE SCALE GENOMIC DNA]</scope>
    <source>
        <strain evidence="3 4">SIID29052-01</strain>
    </source>
</reference>
<dbReference type="PIRSF" id="PIRSF006054">
    <property type="entry name" value="UCP006054"/>
    <property type="match status" value="1"/>
</dbReference>
<reference evidence="3 4" key="1">
    <citation type="submission" date="2020-04" db="EMBL/GenBank/DDBJ databases">
        <authorList>
            <consortium name="Desulfovibrio sp. FSS-1 genome sequencing consortium"/>
            <person name="Shimoshige H."/>
            <person name="Kobayashi H."/>
            <person name="Maekawa T."/>
        </authorList>
    </citation>
    <scope>NUCLEOTIDE SEQUENCE [LARGE SCALE GENOMIC DNA]</scope>
    <source>
        <strain evidence="3 4">SIID29052-01</strain>
    </source>
</reference>
<evidence type="ECO:0000259" key="2">
    <source>
        <dbReference type="Pfam" id="PF03313"/>
    </source>
</evidence>
<dbReference type="EMBL" id="BLTE01000003">
    <property type="protein sequence ID" value="GFK93239.1"/>
    <property type="molecule type" value="Genomic_DNA"/>
</dbReference>
<accession>A0A6V8LT36</accession>
<feature type="domain" description="Serine dehydratase-like alpha subunit" evidence="2">
    <location>
        <begin position="216"/>
        <end position="435"/>
    </location>
</feature>
<proteinExistence type="inferred from homology"/>
<dbReference type="Pfam" id="PF03313">
    <property type="entry name" value="SDH_alpha"/>
    <property type="match status" value="1"/>
</dbReference>
<organism evidence="3 4">
    <name type="scientific">Fundidesulfovibrio magnetotacticus</name>
    <dbReference type="NCBI Taxonomy" id="2730080"/>
    <lineage>
        <taxon>Bacteria</taxon>
        <taxon>Pseudomonadati</taxon>
        <taxon>Thermodesulfobacteriota</taxon>
        <taxon>Desulfovibrionia</taxon>
        <taxon>Desulfovibrionales</taxon>
        <taxon>Desulfovibrionaceae</taxon>
        <taxon>Fundidesulfovibrio</taxon>
    </lineage>
</organism>
<protein>
    <recommendedName>
        <fullName evidence="1">UPF0597 protein NNJEOMEG_01070</fullName>
    </recommendedName>
</protein>
<dbReference type="InterPro" id="IPR005130">
    <property type="entry name" value="Ser_deHydtase-like_asu"/>
</dbReference>
<comment type="similarity">
    <text evidence="1">Belongs to the UPF0597 family.</text>
</comment>
<dbReference type="PANTHER" id="PTHR30501:SF2">
    <property type="entry name" value="UPF0597 PROTEIN YHAM"/>
    <property type="match status" value="1"/>
</dbReference>
<dbReference type="GO" id="GO:0080146">
    <property type="term" value="F:L-cysteine desulfhydrase activity"/>
    <property type="evidence" value="ECO:0007669"/>
    <property type="project" value="TreeGrafter"/>
</dbReference>
<evidence type="ECO:0000313" key="3">
    <source>
        <dbReference type="EMBL" id="GFK93239.1"/>
    </source>
</evidence>
<dbReference type="AlphaFoldDB" id="A0A6V8LT36"/>
<sequence length="446" mass="45296">MGLTIKDILHNNARQLLHLETEPGLGCTEPAAIGLCAATAAALLPPGDIDSLTVETDPNIYKNAMGVIIPHSDETSGVDLAAAMGATAGDPAKKLEVFATVDKEGLARARRLLAQGRVTASIAPDAQGLFVRVTLVSGGRTAQAVVSGCHDNVSSRTLDGQEVAAPGAAQAGGASETLLPELQEWLLGMTLADLVHILDDMDASDLRYVREGLDLNLALVDHGLSRGPGIAVGRTLLGLLRRGLLQKDMAQWAAIRTAAGIDSRMGGVPLPAMTLAGSGNQCIAAGIPVISAAQYLTLEDEGLALKAVMLSYLVTCCIKAGVGRLSCLCGSGVAGGAGVAAAVAYMMAGSAEAVGGAVKNHIACFTPVVCDGAKTSCALKVGELAGAAVRNALLAISGCVVRSTDGIVDASPEQTMRNLSQVVRTGLTGLDPAILDVMLAKQKAGA</sequence>
<gene>
    <name evidence="3" type="ORF">NNJEOMEG_01070</name>
</gene>
<dbReference type="Proteomes" id="UP000494245">
    <property type="component" value="Unassembled WGS sequence"/>
</dbReference>
<dbReference type="InterPro" id="IPR021144">
    <property type="entry name" value="UPF0597"/>
</dbReference>
<dbReference type="PANTHER" id="PTHR30501">
    <property type="entry name" value="UPF0597 PROTEIN YHAM"/>
    <property type="match status" value="1"/>
</dbReference>
<comment type="caution">
    <text evidence="3">The sequence shown here is derived from an EMBL/GenBank/DDBJ whole genome shotgun (WGS) entry which is preliminary data.</text>
</comment>
<keyword evidence="4" id="KW-1185">Reference proteome</keyword>
<name>A0A6V8LT36_9BACT</name>
<evidence type="ECO:0000256" key="1">
    <source>
        <dbReference type="HAMAP-Rule" id="MF_01845"/>
    </source>
</evidence>
<dbReference type="HAMAP" id="MF_01845">
    <property type="entry name" value="UPF0597"/>
    <property type="match status" value="1"/>
</dbReference>
<dbReference type="GO" id="GO:0019450">
    <property type="term" value="P:L-cysteine catabolic process to pyruvate"/>
    <property type="evidence" value="ECO:0007669"/>
    <property type="project" value="TreeGrafter"/>
</dbReference>
<dbReference type="RefSeq" id="WP_173082049.1">
    <property type="nucleotide sequence ID" value="NZ_BLTE01000003.1"/>
</dbReference>